<evidence type="ECO:0000256" key="4">
    <source>
        <dbReference type="ARBA" id="ARBA00022679"/>
    </source>
</evidence>
<dbReference type="AlphaFoldDB" id="A0AAV1QL84"/>
<dbReference type="EMBL" id="CAWUFR010001486">
    <property type="protein sequence ID" value="CAK6983870.1"/>
    <property type="molecule type" value="Genomic_DNA"/>
</dbReference>
<keyword evidence="3" id="KW-0723">Serine/threonine-protein kinase</keyword>
<dbReference type="PANTHER" id="PTHR44899">
    <property type="entry name" value="CAMK FAMILY PROTEIN KINASE"/>
    <property type="match status" value="1"/>
</dbReference>
<feature type="non-terminal residue" evidence="11">
    <location>
        <position position="71"/>
    </location>
</feature>
<evidence type="ECO:0000256" key="6">
    <source>
        <dbReference type="ARBA" id="ARBA00022777"/>
    </source>
</evidence>
<dbReference type="InterPro" id="IPR011009">
    <property type="entry name" value="Kinase-like_dom_sf"/>
</dbReference>
<comment type="similarity">
    <text evidence="1">Belongs to the protein kinase superfamily. NEK Ser/Thr protein kinase family. NIMA subfamily.</text>
</comment>
<dbReference type="EC" id="2.7.11.1" evidence="2"/>
<sequence>MDKYETVKKIAKGGFGRVILVKSKEDGHQYVIKEIFISRIFTEEKQKAQKEVKVLSNMSHPFIVQYKEYFE</sequence>
<keyword evidence="7" id="KW-0067">ATP-binding</keyword>
<dbReference type="GO" id="GO:0005524">
    <property type="term" value="F:ATP binding"/>
    <property type="evidence" value="ECO:0007669"/>
    <property type="project" value="UniProtKB-KW"/>
</dbReference>
<dbReference type="SUPFAM" id="SSF56112">
    <property type="entry name" value="Protein kinase-like (PK-like)"/>
    <property type="match status" value="1"/>
</dbReference>
<protein>
    <recommendedName>
        <fullName evidence="2">non-specific serine/threonine protein kinase</fullName>
        <ecNumber evidence="2">2.7.11.1</ecNumber>
    </recommendedName>
</protein>
<name>A0AAV1QL84_SCOSC</name>
<dbReference type="PANTHER" id="PTHR44899:SF4">
    <property type="entry name" value="SERINE_THREONINE-PROTEIN KINASE NEK1"/>
    <property type="match status" value="1"/>
</dbReference>
<gene>
    <name evidence="11" type="ORF">FSCOSCO3_A000105</name>
</gene>
<evidence type="ECO:0000259" key="10">
    <source>
        <dbReference type="PROSITE" id="PS50011"/>
    </source>
</evidence>
<organism evidence="11 12">
    <name type="scientific">Scomber scombrus</name>
    <name type="common">Atlantic mackerel</name>
    <name type="synonym">Scomber vernalis</name>
    <dbReference type="NCBI Taxonomy" id="13677"/>
    <lineage>
        <taxon>Eukaryota</taxon>
        <taxon>Metazoa</taxon>
        <taxon>Chordata</taxon>
        <taxon>Craniata</taxon>
        <taxon>Vertebrata</taxon>
        <taxon>Euteleostomi</taxon>
        <taxon>Actinopterygii</taxon>
        <taxon>Neopterygii</taxon>
        <taxon>Teleostei</taxon>
        <taxon>Neoteleostei</taxon>
        <taxon>Acanthomorphata</taxon>
        <taxon>Pelagiaria</taxon>
        <taxon>Scombriformes</taxon>
        <taxon>Scombridae</taxon>
        <taxon>Scomber</taxon>
    </lineage>
</organism>
<evidence type="ECO:0000256" key="2">
    <source>
        <dbReference type="ARBA" id="ARBA00012513"/>
    </source>
</evidence>
<dbReference type="InterPro" id="IPR000719">
    <property type="entry name" value="Prot_kinase_dom"/>
</dbReference>
<evidence type="ECO:0000313" key="11">
    <source>
        <dbReference type="EMBL" id="CAK6983870.1"/>
    </source>
</evidence>
<dbReference type="PROSITE" id="PS50011">
    <property type="entry name" value="PROTEIN_KINASE_DOM"/>
    <property type="match status" value="1"/>
</dbReference>
<evidence type="ECO:0000256" key="5">
    <source>
        <dbReference type="ARBA" id="ARBA00022741"/>
    </source>
</evidence>
<comment type="catalytic activity">
    <reaction evidence="8">
        <text>L-threonyl-[protein] + ATP = O-phospho-L-threonyl-[protein] + ADP + H(+)</text>
        <dbReference type="Rhea" id="RHEA:46608"/>
        <dbReference type="Rhea" id="RHEA-COMP:11060"/>
        <dbReference type="Rhea" id="RHEA-COMP:11605"/>
        <dbReference type="ChEBI" id="CHEBI:15378"/>
        <dbReference type="ChEBI" id="CHEBI:30013"/>
        <dbReference type="ChEBI" id="CHEBI:30616"/>
        <dbReference type="ChEBI" id="CHEBI:61977"/>
        <dbReference type="ChEBI" id="CHEBI:456216"/>
        <dbReference type="EC" id="2.7.11.1"/>
    </reaction>
</comment>
<reference evidence="11 12" key="1">
    <citation type="submission" date="2024-01" db="EMBL/GenBank/DDBJ databases">
        <authorList>
            <person name="Alioto T."/>
            <person name="Alioto T."/>
            <person name="Gomez Garrido J."/>
        </authorList>
    </citation>
    <scope>NUCLEOTIDE SEQUENCE [LARGE SCALE GENOMIC DNA]</scope>
</reference>
<comment type="catalytic activity">
    <reaction evidence="9">
        <text>L-seryl-[protein] + ATP = O-phospho-L-seryl-[protein] + ADP + H(+)</text>
        <dbReference type="Rhea" id="RHEA:17989"/>
        <dbReference type="Rhea" id="RHEA-COMP:9863"/>
        <dbReference type="Rhea" id="RHEA-COMP:11604"/>
        <dbReference type="ChEBI" id="CHEBI:15378"/>
        <dbReference type="ChEBI" id="CHEBI:29999"/>
        <dbReference type="ChEBI" id="CHEBI:30616"/>
        <dbReference type="ChEBI" id="CHEBI:83421"/>
        <dbReference type="ChEBI" id="CHEBI:456216"/>
        <dbReference type="EC" id="2.7.11.1"/>
    </reaction>
</comment>
<evidence type="ECO:0000256" key="3">
    <source>
        <dbReference type="ARBA" id="ARBA00022527"/>
    </source>
</evidence>
<dbReference type="InterPro" id="IPR051131">
    <property type="entry name" value="NEK_Ser/Thr_kinase_NIMA"/>
</dbReference>
<accession>A0AAV1QL84</accession>
<evidence type="ECO:0000256" key="8">
    <source>
        <dbReference type="ARBA" id="ARBA00047899"/>
    </source>
</evidence>
<dbReference type="Gene3D" id="3.30.200.20">
    <property type="entry name" value="Phosphorylase Kinase, domain 1"/>
    <property type="match status" value="1"/>
</dbReference>
<dbReference type="Pfam" id="PF00069">
    <property type="entry name" value="Pkinase"/>
    <property type="match status" value="1"/>
</dbReference>
<keyword evidence="5" id="KW-0547">Nucleotide-binding</keyword>
<evidence type="ECO:0000313" key="12">
    <source>
        <dbReference type="Proteomes" id="UP001314229"/>
    </source>
</evidence>
<evidence type="ECO:0000256" key="1">
    <source>
        <dbReference type="ARBA" id="ARBA00010886"/>
    </source>
</evidence>
<evidence type="ECO:0000256" key="9">
    <source>
        <dbReference type="ARBA" id="ARBA00048679"/>
    </source>
</evidence>
<dbReference type="GO" id="GO:0004674">
    <property type="term" value="F:protein serine/threonine kinase activity"/>
    <property type="evidence" value="ECO:0007669"/>
    <property type="project" value="UniProtKB-KW"/>
</dbReference>
<keyword evidence="12" id="KW-1185">Reference proteome</keyword>
<proteinExistence type="inferred from homology"/>
<dbReference type="FunFam" id="3.30.200.20:FF:000097">
    <property type="entry name" value="Probable serine/threonine-protein kinase nek1"/>
    <property type="match status" value="1"/>
</dbReference>
<evidence type="ECO:0000256" key="7">
    <source>
        <dbReference type="ARBA" id="ARBA00022840"/>
    </source>
</evidence>
<dbReference type="Proteomes" id="UP001314229">
    <property type="component" value="Unassembled WGS sequence"/>
</dbReference>
<keyword evidence="6 11" id="KW-0418">Kinase</keyword>
<keyword evidence="4" id="KW-0808">Transferase</keyword>
<comment type="caution">
    <text evidence="11">The sequence shown here is derived from an EMBL/GenBank/DDBJ whole genome shotgun (WGS) entry which is preliminary data.</text>
</comment>
<feature type="domain" description="Protein kinase" evidence="10">
    <location>
        <begin position="4"/>
        <end position="71"/>
    </location>
</feature>